<keyword evidence="2" id="KW-1015">Disulfide bond</keyword>
<gene>
    <name evidence="6" type="ORF">ElyMa_006659100</name>
</gene>
<evidence type="ECO:0000313" key="7">
    <source>
        <dbReference type="Proteomes" id="UP000762676"/>
    </source>
</evidence>
<dbReference type="PROSITE" id="PS50015">
    <property type="entry name" value="SAP_B"/>
    <property type="match status" value="1"/>
</dbReference>
<dbReference type="Proteomes" id="UP000762676">
    <property type="component" value="Unassembled WGS sequence"/>
</dbReference>
<dbReference type="PANTHER" id="PTHR10340">
    <property type="entry name" value="SPHINGOMYELIN PHOSPHODIESTERASE"/>
    <property type="match status" value="1"/>
</dbReference>
<keyword evidence="1" id="KW-0378">Hydrolase</keyword>
<dbReference type="GO" id="GO:0008081">
    <property type="term" value="F:phosphoric diester hydrolase activity"/>
    <property type="evidence" value="ECO:0007669"/>
    <property type="project" value="TreeGrafter"/>
</dbReference>
<dbReference type="EMBL" id="BMAT01013356">
    <property type="protein sequence ID" value="GFS10952.1"/>
    <property type="molecule type" value="Genomic_DNA"/>
</dbReference>
<keyword evidence="7" id="KW-1185">Reference proteome</keyword>
<dbReference type="PANTHER" id="PTHR10340:SF34">
    <property type="entry name" value="SPHINGOMYELIN PHOSPHODIESTERASE"/>
    <property type="match status" value="1"/>
</dbReference>
<evidence type="ECO:0000313" key="6">
    <source>
        <dbReference type="EMBL" id="GFS10952.1"/>
    </source>
</evidence>
<dbReference type="InterPro" id="IPR008139">
    <property type="entry name" value="SaposinB_dom"/>
</dbReference>
<dbReference type="SMART" id="SM00741">
    <property type="entry name" value="SapB"/>
    <property type="match status" value="1"/>
</dbReference>
<dbReference type="AlphaFoldDB" id="A0AAV4IL66"/>
<keyword evidence="3" id="KW-0325">Glycoprotein</keyword>
<evidence type="ECO:0000259" key="5">
    <source>
        <dbReference type="PROSITE" id="PS50015"/>
    </source>
</evidence>
<dbReference type="InterPro" id="IPR011001">
    <property type="entry name" value="Saposin-like"/>
</dbReference>
<name>A0AAV4IL66_9GAST</name>
<keyword evidence="4" id="KW-0732">Signal</keyword>
<evidence type="ECO:0000256" key="3">
    <source>
        <dbReference type="ARBA" id="ARBA00023180"/>
    </source>
</evidence>
<comment type="caution">
    <text evidence="6">The sequence shown here is derived from an EMBL/GenBank/DDBJ whole genome shotgun (WGS) entry which is preliminary data.</text>
</comment>
<dbReference type="SUPFAM" id="SSF47862">
    <property type="entry name" value="Saposin"/>
    <property type="match status" value="1"/>
</dbReference>
<feature type="domain" description="Saposin B-type" evidence="5">
    <location>
        <begin position="85"/>
        <end position="169"/>
    </location>
</feature>
<dbReference type="GO" id="GO:0005615">
    <property type="term" value="C:extracellular space"/>
    <property type="evidence" value="ECO:0007669"/>
    <property type="project" value="TreeGrafter"/>
</dbReference>
<accession>A0AAV4IL66</accession>
<sequence>MMKISLGVWTSLISIFFLISLTPCSVDSLGVNFDQISDLSNVKFEDFIRSRPNDGSREENEWRADEKMLAYLQRQQRKSEDKIIPALTCDACHVLVKVARDLVRSGKTQKFVVDVITDICIFFHIQDKHVCRMITHEYEEEIFYLARYLSVEAWQACSIVLGLPCHGHYYPGENWTVSFPHTPKPEPRPPTPPQPSSPRLKVLHLTDIHLDLQYREGSRVDCDEPICCRDPQWDLFGK</sequence>
<feature type="signal peptide" evidence="4">
    <location>
        <begin position="1"/>
        <end position="28"/>
    </location>
</feature>
<protein>
    <submittedName>
        <fullName evidence="6">Sphingomyelin phosphodiesterase-like</fullName>
    </submittedName>
</protein>
<organism evidence="6 7">
    <name type="scientific">Elysia marginata</name>
    <dbReference type="NCBI Taxonomy" id="1093978"/>
    <lineage>
        <taxon>Eukaryota</taxon>
        <taxon>Metazoa</taxon>
        <taxon>Spiralia</taxon>
        <taxon>Lophotrochozoa</taxon>
        <taxon>Mollusca</taxon>
        <taxon>Gastropoda</taxon>
        <taxon>Heterobranchia</taxon>
        <taxon>Euthyneura</taxon>
        <taxon>Panpulmonata</taxon>
        <taxon>Sacoglossa</taxon>
        <taxon>Placobranchoidea</taxon>
        <taxon>Plakobranchidae</taxon>
        <taxon>Elysia</taxon>
    </lineage>
</organism>
<dbReference type="Gene3D" id="1.10.225.10">
    <property type="entry name" value="Saposin-like"/>
    <property type="match status" value="1"/>
</dbReference>
<reference evidence="6 7" key="1">
    <citation type="journal article" date="2021" name="Elife">
        <title>Chloroplast acquisition without the gene transfer in kleptoplastic sea slugs, Plakobranchus ocellatus.</title>
        <authorList>
            <person name="Maeda T."/>
            <person name="Takahashi S."/>
            <person name="Yoshida T."/>
            <person name="Shimamura S."/>
            <person name="Takaki Y."/>
            <person name="Nagai Y."/>
            <person name="Toyoda A."/>
            <person name="Suzuki Y."/>
            <person name="Arimoto A."/>
            <person name="Ishii H."/>
            <person name="Satoh N."/>
            <person name="Nishiyama T."/>
            <person name="Hasebe M."/>
            <person name="Maruyama T."/>
            <person name="Minagawa J."/>
            <person name="Obokata J."/>
            <person name="Shigenobu S."/>
        </authorList>
    </citation>
    <scope>NUCLEOTIDE SEQUENCE [LARGE SCALE GENOMIC DNA]</scope>
</reference>
<feature type="chain" id="PRO_5043921162" evidence="4">
    <location>
        <begin position="29"/>
        <end position="238"/>
    </location>
</feature>
<proteinExistence type="predicted"/>
<evidence type="ECO:0000256" key="2">
    <source>
        <dbReference type="ARBA" id="ARBA00023157"/>
    </source>
</evidence>
<evidence type="ECO:0000256" key="4">
    <source>
        <dbReference type="SAM" id="SignalP"/>
    </source>
</evidence>
<evidence type="ECO:0000256" key="1">
    <source>
        <dbReference type="ARBA" id="ARBA00022801"/>
    </source>
</evidence>